<gene>
    <name evidence="2" type="ORF">SAMN02745225_02333</name>
</gene>
<evidence type="ECO:0000313" key="2">
    <source>
        <dbReference type="EMBL" id="SHF04759.1"/>
    </source>
</evidence>
<dbReference type="EMBL" id="FQUL01000068">
    <property type="protein sequence ID" value="SHF04759.1"/>
    <property type="molecule type" value="Genomic_DNA"/>
</dbReference>
<dbReference type="STRING" id="1121881.SAMN02745225_02333"/>
<proteinExistence type="predicted"/>
<accession>A0A1M4YGE9</accession>
<evidence type="ECO:0000313" key="3">
    <source>
        <dbReference type="Proteomes" id="UP000184295"/>
    </source>
</evidence>
<name>A0A1M4YGE9_9ACTN</name>
<protein>
    <submittedName>
        <fullName evidence="2">Uncharacterized protein</fullName>
    </submittedName>
</protein>
<organism evidence="2 3">
    <name type="scientific">Ferrithrix thermotolerans DSM 19514</name>
    <dbReference type="NCBI Taxonomy" id="1121881"/>
    <lineage>
        <taxon>Bacteria</taxon>
        <taxon>Bacillati</taxon>
        <taxon>Actinomycetota</taxon>
        <taxon>Acidimicrobiia</taxon>
        <taxon>Acidimicrobiales</taxon>
        <taxon>Acidimicrobiaceae</taxon>
        <taxon>Ferrithrix</taxon>
    </lineage>
</organism>
<keyword evidence="3" id="KW-1185">Reference proteome</keyword>
<feature type="region of interest" description="Disordered" evidence="1">
    <location>
        <begin position="1"/>
        <end position="26"/>
    </location>
</feature>
<evidence type="ECO:0000256" key="1">
    <source>
        <dbReference type="SAM" id="MobiDB-lite"/>
    </source>
</evidence>
<reference evidence="3" key="1">
    <citation type="submission" date="2016-11" db="EMBL/GenBank/DDBJ databases">
        <authorList>
            <person name="Varghese N."/>
            <person name="Submissions S."/>
        </authorList>
    </citation>
    <scope>NUCLEOTIDE SEQUENCE [LARGE SCALE GENOMIC DNA]</scope>
    <source>
        <strain evidence="3">DSM 19514</strain>
    </source>
</reference>
<sequence>MLAIETLPSDPNLAMMPENTTARKPRDLSFDPFKEVVDELVLPLSAPAILERLIPLGYGGKETAARDLVGKDPSLSFSMRDCSQTL</sequence>
<dbReference type="AlphaFoldDB" id="A0A1M4YGE9"/>
<dbReference type="Proteomes" id="UP000184295">
    <property type="component" value="Unassembled WGS sequence"/>
</dbReference>